<dbReference type="InterPro" id="IPR007055">
    <property type="entry name" value="BON_dom"/>
</dbReference>
<feature type="signal peptide" evidence="2">
    <location>
        <begin position="1"/>
        <end position="23"/>
    </location>
</feature>
<feature type="chain" id="PRO_5021940046" evidence="2">
    <location>
        <begin position="24"/>
        <end position="301"/>
    </location>
</feature>
<sequence precursor="true">MQTRHWIAAIALTALAWPMPASAGSADEQAVARSIAGELKQSGQLTQYNVGVKYQDGVAWLLGTVTSQDQANKAVALAQRVSGVDKVISKLEIVGAENPVAKTAADSGRNLSQPTEESGSLLLSLGDDRQASTPARQASLEQPAQPMAMQQPPQLQRVPMQQSAQMPMPHQMSRQAMPRPQQMARRTMPMPMARTAPNGGGVQQAQACMDGGYAGGAPQGYAAGGGGGGYENPQMPGYAWPSYAAQGNYAALSYPKQYSPTAWPYIGPFYPYPQVPLGWRKVELEWDDGWWYLDFSHGKAH</sequence>
<reference evidence="4 5" key="1">
    <citation type="submission" date="2019-02" db="EMBL/GenBank/DDBJ databases">
        <title>Deep-cultivation of Planctomycetes and their phenomic and genomic characterization uncovers novel biology.</title>
        <authorList>
            <person name="Wiegand S."/>
            <person name="Jogler M."/>
            <person name="Boedeker C."/>
            <person name="Pinto D."/>
            <person name="Vollmers J."/>
            <person name="Rivas-Marin E."/>
            <person name="Kohn T."/>
            <person name="Peeters S.H."/>
            <person name="Heuer A."/>
            <person name="Rast P."/>
            <person name="Oberbeckmann S."/>
            <person name="Bunk B."/>
            <person name="Jeske O."/>
            <person name="Meyerdierks A."/>
            <person name="Storesund J.E."/>
            <person name="Kallscheuer N."/>
            <person name="Luecker S."/>
            <person name="Lage O.M."/>
            <person name="Pohl T."/>
            <person name="Merkel B.J."/>
            <person name="Hornburger P."/>
            <person name="Mueller R.-W."/>
            <person name="Bruemmer F."/>
            <person name="Labrenz M."/>
            <person name="Spormann A.M."/>
            <person name="Op den Camp H."/>
            <person name="Overmann J."/>
            <person name="Amann R."/>
            <person name="Jetten M.S.M."/>
            <person name="Mascher T."/>
            <person name="Medema M.H."/>
            <person name="Devos D.P."/>
            <person name="Kaster A.-K."/>
            <person name="Ovreas L."/>
            <person name="Rohde M."/>
            <person name="Galperin M.Y."/>
            <person name="Jogler C."/>
        </authorList>
    </citation>
    <scope>NUCLEOTIDE SEQUENCE [LARGE SCALE GENOMIC DNA]</scope>
    <source>
        <strain evidence="4 5">Pla175</strain>
    </source>
</reference>
<dbReference type="AlphaFoldDB" id="A0A518D924"/>
<dbReference type="Gene3D" id="3.30.1340.30">
    <property type="match status" value="1"/>
</dbReference>
<dbReference type="Proteomes" id="UP000317429">
    <property type="component" value="Chromosome"/>
</dbReference>
<evidence type="ECO:0000313" key="4">
    <source>
        <dbReference type="EMBL" id="QDU87979.1"/>
    </source>
</evidence>
<protein>
    <submittedName>
        <fullName evidence="4">Periplasmic protein</fullName>
    </submittedName>
</protein>
<proteinExistence type="predicted"/>
<dbReference type="PROSITE" id="PS50914">
    <property type="entry name" value="BON"/>
    <property type="match status" value="1"/>
</dbReference>
<feature type="region of interest" description="Disordered" evidence="1">
    <location>
        <begin position="129"/>
        <end position="154"/>
    </location>
</feature>
<evidence type="ECO:0000313" key="5">
    <source>
        <dbReference type="Proteomes" id="UP000317429"/>
    </source>
</evidence>
<feature type="domain" description="BON" evidence="3">
    <location>
        <begin position="27"/>
        <end position="95"/>
    </location>
</feature>
<evidence type="ECO:0000256" key="1">
    <source>
        <dbReference type="SAM" id="MobiDB-lite"/>
    </source>
</evidence>
<keyword evidence="2" id="KW-0732">Signal</keyword>
<organism evidence="4 5">
    <name type="scientific">Pirellulimonas nuda</name>
    <dbReference type="NCBI Taxonomy" id="2528009"/>
    <lineage>
        <taxon>Bacteria</taxon>
        <taxon>Pseudomonadati</taxon>
        <taxon>Planctomycetota</taxon>
        <taxon>Planctomycetia</taxon>
        <taxon>Pirellulales</taxon>
        <taxon>Lacipirellulaceae</taxon>
        <taxon>Pirellulimonas</taxon>
    </lineage>
</organism>
<accession>A0A518D924</accession>
<name>A0A518D924_9BACT</name>
<dbReference type="EMBL" id="CP036291">
    <property type="protein sequence ID" value="QDU87979.1"/>
    <property type="molecule type" value="Genomic_DNA"/>
</dbReference>
<feature type="compositionally biased region" description="Low complexity" evidence="1">
    <location>
        <begin position="142"/>
        <end position="154"/>
    </location>
</feature>
<evidence type="ECO:0000256" key="2">
    <source>
        <dbReference type="SAM" id="SignalP"/>
    </source>
</evidence>
<evidence type="ECO:0000259" key="3">
    <source>
        <dbReference type="PROSITE" id="PS50914"/>
    </source>
</evidence>
<feature type="compositionally biased region" description="Polar residues" evidence="1">
    <location>
        <begin position="131"/>
        <end position="140"/>
    </location>
</feature>
<gene>
    <name evidence="4" type="ORF">Pla175_13470</name>
</gene>
<dbReference type="Pfam" id="PF04972">
    <property type="entry name" value="BON"/>
    <property type="match status" value="1"/>
</dbReference>
<dbReference type="OrthoDB" id="282501at2"/>
<dbReference type="KEGG" id="pnd:Pla175_13470"/>
<keyword evidence="5" id="KW-1185">Reference proteome</keyword>